<name>A0AAE3AV77_9FIRM</name>
<reference evidence="2 3" key="1">
    <citation type="submission" date="2021-10" db="EMBL/GenBank/DDBJ databases">
        <title>Anaerobic single-cell dispensing facilitates the cultivation of human gut bacteria.</title>
        <authorList>
            <person name="Afrizal A."/>
        </authorList>
    </citation>
    <scope>NUCLEOTIDE SEQUENCE [LARGE SCALE GENOMIC DNA]</scope>
    <source>
        <strain evidence="2 3">CLA-AA-H244</strain>
    </source>
</reference>
<sequence>MKIGTCVNFSEINGMEKKFAQLREHNFDSCQLVSWNPAAWTDENASILKTLLEQYQITVSAFWCGWTGPAAWNFYDGQLTLGLVPVEYRQMRIENLCDGADFAHKLGITDVVTHMGFIPENPYDPNFSSFCIAVRTVAEHLKKNGQCLLFETGQETPVTMLRCFEAVGTDNLYVNLDTANLILYGKANPADALDVFGKYVRNLHAKDGCYPTNGHELGAETPIGQGKVDFRAVFTKLHELGYNSYVTIEREIDGPQQLTDILESRTYLQNIIDEIYGEEASC</sequence>
<dbReference type="InterPro" id="IPR050312">
    <property type="entry name" value="IolE/XylAMocC-like"/>
</dbReference>
<feature type="domain" description="Xylose isomerase-like TIM barrel" evidence="1">
    <location>
        <begin position="19"/>
        <end position="268"/>
    </location>
</feature>
<dbReference type="SUPFAM" id="SSF51658">
    <property type="entry name" value="Xylose isomerase-like"/>
    <property type="match status" value="1"/>
</dbReference>
<dbReference type="AlphaFoldDB" id="A0AAE3AV77"/>
<evidence type="ECO:0000259" key="1">
    <source>
        <dbReference type="Pfam" id="PF01261"/>
    </source>
</evidence>
<dbReference type="Gene3D" id="3.20.20.150">
    <property type="entry name" value="Divalent-metal-dependent TIM barrel enzymes"/>
    <property type="match status" value="1"/>
</dbReference>
<dbReference type="PANTHER" id="PTHR12110">
    <property type="entry name" value="HYDROXYPYRUVATE ISOMERASE"/>
    <property type="match status" value="1"/>
</dbReference>
<accession>A0AAE3AV77</accession>
<proteinExistence type="predicted"/>
<keyword evidence="3" id="KW-1185">Reference proteome</keyword>
<evidence type="ECO:0000313" key="3">
    <source>
        <dbReference type="Proteomes" id="UP001199355"/>
    </source>
</evidence>
<keyword evidence="2" id="KW-0413">Isomerase</keyword>
<gene>
    <name evidence="2" type="ORF">LKD45_02290</name>
</gene>
<comment type="caution">
    <text evidence="2">The sequence shown here is derived from an EMBL/GenBank/DDBJ whole genome shotgun (WGS) entry which is preliminary data.</text>
</comment>
<organism evidence="2 3">
    <name type="scientific">Gallintestinimicrobium propionicum</name>
    <dbReference type="NCBI Taxonomy" id="2981770"/>
    <lineage>
        <taxon>Bacteria</taxon>
        <taxon>Bacillati</taxon>
        <taxon>Bacillota</taxon>
        <taxon>Clostridia</taxon>
        <taxon>Lachnospirales</taxon>
        <taxon>Lachnospiraceae</taxon>
        <taxon>Gallintestinimicrobium</taxon>
    </lineage>
</organism>
<dbReference type="InterPro" id="IPR036237">
    <property type="entry name" value="Xyl_isomerase-like_sf"/>
</dbReference>
<dbReference type="GO" id="GO:0016853">
    <property type="term" value="F:isomerase activity"/>
    <property type="evidence" value="ECO:0007669"/>
    <property type="project" value="UniProtKB-KW"/>
</dbReference>
<dbReference type="Proteomes" id="UP001199355">
    <property type="component" value="Unassembled WGS sequence"/>
</dbReference>
<dbReference type="Pfam" id="PF01261">
    <property type="entry name" value="AP_endonuc_2"/>
    <property type="match status" value="1"/>
</dbReference>
<dbReference type="RefSeq" id="WP_308727631.1">
    <property type="nucleotide sequence ID" value="NZ_JAJEQF010000003.1"/>
</dbReference>
<protein>
    <submittedName>
        <fullName evidence="2">Sugar phosphate isomerase/epimerase</fullName>
    </submittedName>
</protein>
<evidence type="ECO:0000313" key="2">
    <source>
        <dbReference type="EMBL" id="MCC2166539.1"/>
    </source>
</evidence>
<dbReference type="EMBL" id="JAJEQF010000003">
    <property type="protein sequence ID" value="MCC2166539.1"/>
    <property type="molecule type" value="Genomic_DNA"/>
</dbReference>
<dbReference type="InterPro" id="IPR013022">
    <property type="entry name" value="Xyl_isomerase-like_TIM-brl"/>
</dbReference>